<dbReference type="SUPFAM" id="SSF116842">
    <property type="entry name" value="XseB-like"/>
    <property type="match status" value="1"/>
</dbReference>
<keyword evidence="3" id="KW-0540">Nuclease</keyword>
<dbReference type="Pfam" id="PF02609">
    <property type="entry name" value="Exonuc_VII_S"/>
    <property type="match status" value="1"/>
</dbReference>
<dbReference type="EMBL" id="JADIMK010000075">
    <property type="protein sequence ID" value="MBO8456221.1"/>
    <property type="molecule type" value="Genomic_DNA"/>
</dbReference>
<evidence type="ECO:0000256" key="2">
    <source>
        <dbReference type="ARBA" id="ARBA00022490"/>
    </source>
</evidence>
<comment type="similarity">
    <text evidence="1">Belongs to the XseB family.</text>
</comment>
<evidence type="ECO:0000256" key="1">
    <source>
        <dbReference type="ARBA" id="ARBA00009998"/>
    </source>
</evidence>
<dbReference type="AlphaFoldDB" id="A0A9D9HLW1"/>
<name>A0A9D9HLW1_9BACT</name>
<keyword evidence="2" id="KW-0963">Cytoplasm</keyword>
<sequence>MEKRKEEKAFDYAAAVAELEKMASQVESADVSIDDIDKYIKRSDELISGCRKYLRSAREKLSSLDTDTAGSHEAQL</sequence>
<evidence type="ECO:0000313" key="7">
    <source>
        <dbReference type="Proteomes" id="UP000823617"/>
    </source>
</evidence>
<comment type="caution">
    <text evidence="6">The sequence shown here is derived from an EMBL/GenBank/DDBJ whole genome shotgun (WGS) entry which is preliminary data.</text>
</comment>
<dbReference type="GO" id="GO:0008855">
    <property type="term" value="F:exodeoxyribonuclease VII activity"/>
    <property type="evidence" value="ECO:0007669"/>
    <property type="project" value="InterPro"/>
</dbReference>
<dbReference type="InterPro" id="IPR037004">
    <property type="entry name" value="Exonuc_VII_ssu_sf"/>
</dbReference>
<organism evidence="6 7">
    <name type="scientific">Candidatus Cryptobacteroides intestinigallinarum</name>
    <dbReference type="NCBI Taxonomy" id="2840767"/>
    <lineage>
        <taxon>Bacteria</taxon>
        <taxon>Pseudomonadati</taxon>
        <taxon>Bacteroidota</taxon>
        <taxon>Bacteroidia</taxon>
        <taxon>Bacteroidales</taxon>
        <taxon>Candidatus Cryptobacteroides</taxon>
    </lineage>
</organism>
<reference evidence="6" key="2">
    <citation type="journal article" date="2021" name="PeerJ">
        <title>Extensive microbial diversity within the chicken gut microbiome revealed by metagenomics and culture.</title>
        <authorList>
            <person name="Gilroy R."/>
            <person name="Ravi A."/>
            <person name="Getino M."/>
            <person name="Pursley I."/>
            <person name="Horton D.L."/>
            <person name="Alikhan N.F."/>
            <person name="Baker D."/>
            <person name="Gharbi K."/>
            <person name="Hall N."/>
            <person name="Watson M."/>
            <person name="Adriaenssens E.M."/>
            <person name="Foster-Nyarko E."/>
            <person name="Jarju S."/>
            <person name="Secka A."/>
            <person name="Antonio M."/>
            <person name="Oren A."/>
            <person name="Chaudhuri R.R."/>
            <person name="La Ragione R."/>
            <person name="Hildebrand F."/>
            <person name="Pallen M.J."/>
        </authorList>
    </citation>
    <scope>NUCLEOTIDE SEQUENCE</scope>
    <source>
        <strain evidence="6">B1-3475</strain>
    </source>
</reference>
<protein>
    <submittedName>
        <fullName evidence="6">Exodeoxyribonuclease VII small subunit</fullName>
    </submittedName>
</protein>
<accession>A0A9D9HLW1</accession>
<dbReference type="GO" id="GO:0009318">
    <property type="term" value="C:exodeoxyribonuclease VII complex"/>
    <property type="evidence" value="ECO:0007669"/>
    <property type="project" value="InterPro"/>
</dbReference>
<dbReference type="InterPro" id="IPR003761">
    <property type="entry name" value="Exonuc_VII_S"/>
</dbReference>
<keyword evidence="4" id="KW-0378">Hydrolase</keyword>
<keyword evidence="5" id="KW-0269">Exonuclease</keyword>
<dbReference type="GO" id="GO:0006308">
    <property type="term" value="P:DNA catabolic process"/>
    <property type="evidence" value="ECO:0007669"/>
    <property type="project" value="InterPro"/>
</dbReference>
<reference evidence="6" key="1">
    <citation type="submission" date="2020-10" db="EMBL/GenBank/DDBJ databases">
        <authorList>
            <person name="Gilroy R."/>
        </authorList>
    </citation>
    <scope>NUCLEOTIDE SEQUENCE</scope>
    <source>
        <strain evidence="6">B1-3475</strain>
    </source>
</reference>
<evidence type="ECO:0000256" key="4">
    <source>
        <dbReference type="ARBA" id="ARBA00022801"/>
    </source>
</evidence>
<proteinExistence type="inferred from homology"/>
<evidence type="ECO:0000313" key="6">
    <source>
        <dbReference type="EMBL" id="MBO8456221.1"/>
    </source>
</evidence>
<dbReference type="Gene3D" id="1.10.287.1040">
    <property type="entry name" value="Exonuclease VII, small subunit"/>
    <property type="match status" value="1"/>
</dbReference>
<dbReference type="Proteomes" id="UP000823617">
    <property type="component" value="Unassembled WGS sequence"/>
</dbReference>
<gene>
    <name evidence="6" type="ORF">IAC08_07450</name>
</gene>
<evidence type="ECO:0000256" key="5">
    <source>
        <dbReference type="ARBA" id="ARBA00022839"/>
    </source>
</evidence>
<evidence type="ECO:0000256" key="3">
    <source>
        <dbReference type="ARBA" id="ARBA00022722"/>
    </source>
</evidence>